<dbReference type="Pfam" id="PF04607">
    <property type="entry name" value="RelA_SpoT"/>
    <property type="match status" value="1"/>
</dbReference>
<evidence type="ECO:0000313" key="3">
    <source>
        <dbReference type="Proteomes" id="UP000317344"/>
    </source>
</evidence>
<dbReference type="CDD" id="cd05399">
    <property type="entry name" value="NT_Rel-Spo_like"/>
    <property type="match status" value="1"/>
</dbReference>
<dbReference type="EMBL" id="CP041765">
    <property type="protein sequence ID" value="QDQ98883.1"/>
    <property type="molecule type" value="Genomic_DNA"/>
</dbReference>
<name>A0A516X799_9ACTN</name>
<dbReference type="SUPFAM" id="SSF81301">
    <property type="entry name" value="Nucleotidyltransferase"/>
    <property type="match status" value="1"/>
</dbReference>
<proteinExistence type="predicted"/>
<reference evidence="2 3" key="2">
    <citation type="submission" date="2019-07" db="EMBL/GenBank/DDBJ databases">
        <authorList>
            <person name="Huang Y."/>
        </authorList>
    </citation>
    <scope>NUCLEOTIDE SEQUENCE [LARGE SCALE GENOMIC DNA]</scope>
    <source>
        <strain evidence="2 3">HY188</strain>
    </source>
</reference>
<dbReference type="Gene3D" id="1.10.287.860">
    <property type="entry name" value="Nucleotidyltransferase"/>
    <property type="match status" value="1"/>
</dbReference>
<dbReference type="InterPro" id="IPR052366">
    <property type="entry name" value="GTP_Pyrophosphokinase"/>
</dbReference>
<dbReference type="Gene3D" id="3.30.460.10">
    <property type="entry name" value="Beta Polymerase, domain 2"/>
    <property type="match status" value="1"/>
</dbReference>
<dbReference type="SMART" id="SM00954">
    <property type="entry name" value="RelA_SpoT"/>
    <property type="match status" value="1"/>
</dbReference>
<dbReference type="AlphaFoldDB" id="A0A516X799"/>
<keyword evidence="2" id="KW-0808">Transferase</keyword>
<dbReference type="OrthoDB" id="9789634at2"/>
<sequence>MDDADRLADPSMIEFIRRIRDPLARMQMEHQFAVDEVLTKVSILRREFLHLHRYNPIEHVGSRVKSTPSILDKVLRRGIELSPEAIRAGITDIAGVRITCSFIADTYRILDTLTAQADVRVVTIKDYIADPKPNGYKSLHAILEIPVFLTTGPVPTIVEVQIRTIAMDFWASLEHKIYYKYEGAVPAHLTADLSDAAEVAAQLDRRMEHLHQEVRTATPPSDDAVAIDVLDEKLLRRIRERIRHQQRGNE</sequence>
<dbReference type="KEGG" id="toy:FO059_00110"/>
<dbReference type="GO" id="GO:0015969">
    <property type="term" value="P:guanosine tetraphosphate metabolic process"/>
    <property type="evidence" value="ECO:0007669"/>
    <property type="project" value="InterPro"/>
</dbReference>
<keyword evidence="2" id="KW-0418">Kinase</keyword>
<dbReference type="InterPro" id="IPR043519">
    <property type="entry name" value="NT_sf"/>
</dbReference>
<dbReference type="RefSeq" id="WP_143910287.1">
    <property type="nucleotide sequence ID" value="NZ_CP041765.1"/>
</dbReference>
<keyword evidence="3" id="KW-1185">Reference proteome</keyword>
<dbReference type="Proteomes" id="UP000317344">
    <property type="component" value="Chromosome"/>
</dbReference>
<protein>
    <submittedName>
        <fullName evidence="2">GTP pyrophosphokinase family protein</fullName>
    </submittedName>
</protein>
<dbReference type="PANTHER" id="PTHR47837:SF2">
    <property type="entry name" value="GTP PYROPHOSPHOKINASE YWAC"/>
    <property type="match status" value="1"/>
</dbReference>
<evidence type="ECO:0000313" key="2">
    <source>
        <dbReference type="EMBL" id="QDQ98883.1"/>
    </source>
</evidence>
<dbReference type="InterPro" id="IPR007685">
    <property type="entry name" value="RelA_SpoT"/>
</dbReference>
<accession>A0A516X799</accession>
<organism evidence="2 3">
    <name type="scientific">Tomitella fengzijianii</name>
    <dbReference type="NCBI Taxonomy" id="2597660"/>
    <lineage>
        <taxon>Bacteria</taxon>
        <taxon>Bacillati</taxon>
        <taxon>Actinomycetota</taxon>
        <taxon>Actinomycetes</taxon>
        <taxon>Mycobacteriales</taxon>
        <taxon>Tomitella</taxon>
    </lineage>
</organism>
<feature type="domain" description="RelA/SpoT" evidence="1">
    <location>
        <begin position="62"/>
        <end position="185"/>
    </location>
</feature>
<evidence type="ECO:0000259" key="1">
    <source>
        <dbReference type="SMART" id="SM00954"/>
    </source>
</evidence>
<dbReference type="GO" id="GO:0016301">
    <property type="term" value="F:kinase activity"/>
    <property type="evidence" value="ECO:0007669"/>
    <property type="project" value="UniProtKB-KW"/>
</dbReference>
<reference evidence="2 3" key="1">
    <citation type="submission" date="2019-07" db="EMBL/GenBank/DDBJ databases">
        <title>Tomitella cavernea sp. nov., an actinomycete isolated from soil.</title>
        <authorList>
            <person name="Cheng J."/>
        </authorList>
    </citation>
    <scope>NUCLEOTIDE SEQUENCE [LARGE SCALE GENOMIC DNA]</scope>
    <source>
        <strain evidence="2 3">HY188</strain>
    </source>
</reference>
<gene>
    <name evidence="2" type="ORF">FO059_00110</name>
</gene>
<dbReference type="PANTHER" id="PTHR47837">
    <property type="entry name" value="GTP PYROPHOSPHOKINASE YJBM"/>
    <property type="match status" value="1"/>
</dbReference>